<accession>A0A812UAU9</accession>
<comment type="caution">
    <text evidence="1">The sequence shown here is derived from an EMBL/GenBank/DDBJ whole genome shotgun (WGS) entry which is preliminary data.</text>
</comment>
<feature type="non-terminal residue" evidence="1">
    <location>
        <position position="1"/>
    </location>
</feature>
<dbReference type="InterPro" id="IPR036056">
    <property type="entry name" value="Fibrinogen-like_C"/>
</dbReference>
<protein>
    <recommendedName>
        <fullName evidence="3">Fibrinogen C-terminal domain-containing protein</fullName>
    </recommendedName>
</protein>
<dbReference type="AlphaFoldDB" id="A0A812UAU9"/>
<keyword evidence="2" id="KW-1185">Reference proteome</keyword>
<dbReference type="EMBL" id="CAJNDS010002675">
    <property type="protein sequence ID" value="CAE7562601.1"/>
    <property type="molecule type" value="Genomic_DNA"/>
</dbReference>
<dbReference type="SUPFAM" id="SSF56496">
    <property type="entry name" value="Fibrinogen C-terminal domain-like"/>
    <property type="match status" value="1"/>
</dbReference>
<gene>
    <name evidence="1" type="ORF">SNAT2548_LOCUS31776</name>
</gene>
<name>A0A812UAU9_9DINO</name>
<proteinExistence type="predicted"/>
<dbReference type="Proteomes" id="UP000604046">
    <property type="component" value="Unassembled WGS sequence"/>
</dbReference>
<reference evidence="1" key="1">
    <citation type="submission" date="2021-02" db="EMBL/GenBank/DDBJ databases">
        <authorList>
            <person name="Dougan E. K."/>
            <person name="Rhodes N."/>
            <person name="Thang M."/>
            <person name="Chan C."/>
        </authorList>
    </citation>
    <scope>NUCLEOTIDE SEQUENCE</scope>
</reference>
<evidence type="ECO:0000313" key="1">
    <source>
        <dbReference type="EMBL" id="CAE7562601.1"/>
    </source>
</evidence>
<evidence type="ECO:0008006" key="3">
    <source>
        <dbReference type="Google" id="ProtNLM"/>
    </source>
</evidence>
<sequence>GSCLDLFQITNGSLPDGVYTVRVRDLDDNVQDTLVFCDMTNGGWYCCRRKARYLSGLGQMLVATARC</sequence>
<evidence type="ECO:0000313" key="2">
    <source>
        <dbReference type="Proteomes" id="UP000604046"/>
    </source>
</evidence>
<organism evidence="1 2">
    <name type="scientific">Symbiodinium natans</name>
    <dbReference type="NCBI Taxonomy" id="878477"/>
    <lineage>
        <taxon>Eukaryota</taxon>
        <taxon>Sar</taxon>
        <taxon>Alveolata</taxon>
        <taxon>Dinophyceae</taxon>
        <taxon>Suessiales</taxon>
        <taxon>Symbiodiniaceae</taxon>
        <taxon>Symbiodinium</taxon>
    </lineage>
</organism>